<feature type="compositionally biased region" description="Basic and acidic residues" evidence="5">
    <location>
        <begin position="250"/>
        <end position="267"/>
    </location>
</feature>
<evidence type="ECO:0000256" key="2">
    <source>
        <dbReference type="ARBA" id="ARBA00022771"/>
    </source>
</evidence>
<feature type="compositionally biased region" description="Acidic residues" evidence="5">
    <location>
        <begin position="268"/>
        <end position="279"/>
    </location>
</feature>
<dbReference type="GO" id="GO:0061630">
    <property type="term" value="F:ubiquitin protein ligase activity"/>
    <property type="evidence" value="ECO:0007669"/>
    <property type="project" value="InterPro"/>
</dbReference>
<sequence length="386" mass="43113">MPAEGNVAAAADNDLHTQLWESFGGLEEDLWNFTGLEGSQEDDWWSSSNAHTRNTAFRHQAHSSPSIDENFSSELPPRLQSTQTQPSTIQPRHYRAASPRSAFPTFASTNTSTFTHQPSPPRQRLPVNREPPRRQPVAQHSENWLTGEERNPTFPDFSSDLFESEDHSSPYGSGIDIDEYLREDPAAEYGTMPATRATNRTRQSRNSIVDLTDSPSSPVASDPRRRPPISLKRSAEVKDGPGSSKRRRMLKPEDDFESRTKREHVEEMDLTNEAPSAEEELAQAQQQELLKAQRAEGAAGPQKMGKRTCIICLDNITNATVTSCGHMFCHECLTQAVLAAEKNSEKGVGGCPVCRKVVNRKKERQMIPIAFMKKSQFKGKARRVLG</sequence>
<dbReference type="GO" id="GO:0033768">
    <property type="term" value="C:SUMO-targeted ubiquitin ligase complex"/>
    <property type="evidence" value="ECO:0007669"/>
    <property type="project" value="TreeGrafter"/>
</dbReference>
<evidence type="ECO:0000313" key="7">
    <source>
        <dbReference type="EMBL" id="KAK3058971.1"/>
    </source>
</evidence>
<keyword evidence="3" id="KW-0862">Zinc</keyword>
<dbReference type="GO" id="GO:0032183">
    <property type="term" value="F:SUMO binding"/>
    <property type="evidence" value="ECO:0007669"/>
    <property type="project" value="TreeGrafter"/>
</dbReference>
<dbReference type="PROSITE" id="PS50089">
    <property type="entry name" value="ZF_RING_2"/>
    <property type="match status" value="1"/>
</dbReference>
<dbReference type="PANTHER" id="PTHR47094:SF1">
    <property type="entry name" value="RING-TYPE E3 UBIQUITIN TRANSFERASE"/>
    <property type="match status" value="1"/>
</dbReference>
<dbReference type="Pfam" id="PF13920">
    <property type="entry name" value="zf-C3HC4_3"/>
    <property type="match status" value="1"/>
</dbReference>
<feature type="region of interest" description="Disordered" evidence="5">
    <location>
        <begin position="189"/>
        <end position="279"/>
    </location>
</feature>
<evidence type="ECO:0000256" key="3">
    <source>
        <dbReference type="ARBA" id="ARBA00022833"/>
    </source>
</evidence>
<dbReference type="EMBL" id="JAWDJX010000001">
    <property type="protein sequence ID" value="KAK3058971.1"/>
    <property type="molecule type" value="Genomic_DNA"/>
</dbReference>
<dbReference type="GO" id="GO:0140082">
    <property type="term" value="F:SUMO-ubiquitin ligase activity"/>
    <property type="evidence" value="ECO:0007669"/>
    <property type="project" value="TreeGrafter"/>
</dbReference>
<evidence type="ECO:0000256" key="1">
    <source>
        <dbReference type="ARBA" id="ARBA00022723"/>
    </source>
</evidence>
<evidence type="ECO:0000256" key="4">
    <source>
        <dbReference type="PROSITE-ProRule" id="PRU00175"/>
    </source>
</evidence>
<dbReference type="InterPro" id="IPR001841">
    <property type="entry name" value="Znf_RING"/>
</dbReference>
<dbReference type="InterPro" id="IPR013083">
    <property type="entry name" value="Znf_RING/FYVE/PHD"/>
</dbReference>
<evidence type="ECO:0000256" key="5">
    <source>
        <dbReference type="SAM" id="MobiDB-lite"/>
    </source>
</evidence>
<dbReference type="GO" id="GO:0006511">
    <property type="term" value="P:ubiquitin-dependent protein catabolic process"/>
    <property type="evidence" value="ECO:0007669"/>
    <property type="project" value="TreeGrafter"/>
</dbReference>
<evidence type="ECO:0000259" key="6">
    <source>
        <dbReference type="PROSITE" id="PS50089"/>
    </source>
</evidence>
<feature type="region of interest" description="Disordered" evidence="5">
    <location>
        <begin position="58"/>
        <end position="176"/>
    </location>
</feature>
<dbReference type="GO" id="GO:0008270">
    <property type="term" value="F:zinc ion binding"/>
    <property type="evidence" value="ECO:0007669"/>
    <property type="project" value="UniProtKB-KW"/>
</dbReference>
<protein>
    <recommendedName>
        <fullName evidence="6">RING-type domain-containing protein</fullName>
    </recommendedName>
</protein>
<keyword evidence="1" id="KW-0479">Metal-binding</keyword>
<reference evidence="7" key="1">
    <citation type="submission" date="2023-04" db="EMBL/GenBank/DDBJ databases">
        <title>Black Yeasts Isolated from many extreme environments.</title>
        <authorList>
            <person name="Coleine C."/>
            <person name="Stajich J.E."/>
            <person name="Selbmann L."/>
        </authorList>
    </citation>
    <scope>NUCLEOTIDE SEQUENCE</scope>
    <source>
        <strain evidence="7">CCFEE 5312</strain>
    </source>
</reference>
<keyword evidence="8" id="KW-1185">Reference proteome</keyword>
<dbReference type="InterPro" id="IPR017907">
    <property type="entry name" value="Znf_RING_CS"/>
</dbReference>
<feature type="compositionally biased region" description="Polar residues" evidence="5">
    <location>
        <begin position="196"/>
        <end position="219"/>
    </location>
</feature>
<dbReference type="PROSITE" id="PS00518">
    <property type="entry name" value="ZF_RING_1"/>
    <property type="match status" value="1"/>
</dbReference>
<dbReference type="InterPro" id="IPR049627">
    <property type="entry name" value="SLX8"/>
</dbReference>
<feature type="compositionally biased region" description="Low complexity" evidence="5">
    <location>
        <begin position="80"/>
        <end position="91"/>
    </location>
</feature>
<feature type="compositionally biased region" description="Polar residues" evidence="5">
    <location>
        <begin position="58"/>
        <end position="73"/>
    </location>
</feature>
<keyword evidence="2 4" id="KW-0863">Zinc-finger</keyword>
<name>A0AAJ0GJT8_9PEZI</name>
<organism evidence="7 8">
    <name type="scientific">Extremus antarcticus</name>
    <dbReference type="NCBI Taxonomy" id="702011"/>
    <lineage>
        <taxon>Eukaryota</taxon>
        <taxon>Fungi</taxon>
        <taxon>Dikarya</taxon>
        <taxon>Ascomycota</taxon>
        <taxon>Pezizomycotina</taxon>
        <taxon>Dothideomycetes</taxon>
        <taxon>Dothideomycetidae</taxon>
        <taxon>Mycosphaerellales</taxon>
        <taxon>Extremaceae</taxon>
        <taxon>Extremus</taxon>
    </lineage>
</organism>
<feature type="compositionally biased region" description="Polar residues" evidence="5">
    <location>
        <begin position="106"/>
        <end position="117"/>
    </location>
</feature>
<evidence type="ECO:0000313" key="8">
    <source>
        <dbReference type="Proteomes" id="UP001271007"/>
    </source>
</evidence>
<dbReference type="SMART" id="SM00184">
    <property type="entry name" value="RING"/>
    <property type="match status" value="1"/>
</dbReference>
<gene>
    <name evidence="7" type="ORF">LTR09_000537</name>
</gene>
<dbReference type="AlphaFoldDB" id="A0AAJ0GJT8"/>
<feature type="domain" description="RING-type" evidence="6">
    <location>
        <begin position="309"/>
        <end position="355"/>
    </location>
</feature>
<dbReference type="SUPFAM" id="SSF57850">
    <property type="entry name" value="RING/U-box"/>
    <property type="match status" value="1"/>
</dbReference>
<dbReference type="Gene3D" id="3.30.40.10">
    <property type="entry name" value="Zinc/RING finger domain, C3HC4 (zinc finger)"/>
    <property type="match status" value="1"/>
</dbReference>
<dbReference type="PANTHER" id="PTHR47094">
    <property type="entry name" value="ELFLESS, ISOFORM B"/>
    <property type="match status" value="1"/>
</dbReference>
<proteinExistence type="predicted"/>
<accession>A0AAJ0GJT8</accession>
<comment type="caution">
    <text evidence="7">The sequence shown here is derived from an EMBL/GenBank/DDBJ whole genome shotgun (WGS) entry which is preliminary data.</text>
</comment>
<dbReference type="Proteomes" id="UP001271007">
    <property type="component" value="Unassembled WGS sequence"/>
</dbReference>